<evidence type="ECO:0000313" key="5">
    <source>
        <dbReference type="EMBL" id="RJE20714.1"/>
    </source>
</evidence>
<organism evidence="5 6">
    <name type="scientific">Aspergillus sclerotialis</name>
    <dbReference type="NCBI Taxonomy" id="2070753"/>
    <lineage>
        <taxon>Eukaryota</taxon>
        <taxon>Fungi</taxon>
        <taxon>Dikarya</taxon>
        <taxon>Ascomycota</taxon>
        <taxon>Pezizomycotina</taxon>
        <taxon>Eurotiomycetes</taxon>
        <taxon>Eurotiomycetidae</taxon>
        <taxon>Eurotiales</taxon>
        <taxon>Aspergillaceae</taxon>
        <taxon>Aspergillus</taxon>
        <taxon>Aspergillus subgen. Polypaecilum</taxon>
    </lineage>
</organism>
<reference evidence="6" key="1">
    <citation type="submission" date="2017-02" db="EMBL/GenBank/DDBJ databases">
        <authorList>
            <person name="Tafer H."/>
            <person name="Lopandic K."/>
        </authorList>
    </citation>
    <scope>NUCLEOTIDE SEQUENCE [LARGE SCALE GENOMIC DNA]</scope>
    <source>
        <strain evidence="6">CBS 366.77</strain>
    </source>
</reference>
<proteinExistence type="predicted"/>
<dbReference type="OrthoDB" id="4940293at2759"/>
<dbReference type="GO" id="GO:0090575">
    <property type="term" value="C:RNA polymerase II transcription regulator complex"/>
    <property type="evidence" value="ECO:0007669"/>
    <property type="project" value="TreeGrafter"/>
</dbReference>
<dbReference type="InterPro" id="IPR004827">
    <property type="entry name" value="bZIP"/>
</dbReference>
<evidence type="ECO:0000256" key="1">
    <source>
        <dbReference type="ARBA" id="ARBA00004123"/>
    </source>
</evidence>
<dbReference type="GO" id="GO:0000976">
    <property type="term" value="F:transcription cis-regulatory region binding"/>
    <property type="evidence" value="ECO:0007669"/>
    <property type="project" value="InterPro"/>
</dbReference>
<evidence type="ECO:0000256" key="2">
    <source>
        <dbReference type="ARBA" id="ARBA00023242"/>
    </source>
</evidence>
<dbReference type="Pfam" id="PF00170">
    <property type="entry name" value="bZIP_1"/>
    <property type="match status" value="1"/>
</dbReference>
<dbReference type="PROSITE" id="PS50217">
    <property type="entry name" value="BZIP"/>
    <property type="match status" value="1"/>
</dbReference>
<dbReference type="GO" id="GO:0001228">
    <property type="term" value="F:DNA-binding transcription activator activity, RNA polymerase II-specific"/>
    <property type="evidence" value="ECO:0007669"/>
    <property type="project" value="TreeGrafter"/>
</dbReference>
<dbReference type="STRING" id="2070753.A0A3A2ZN08"/>
<evidence type="ECO:0000313" key="6">
    <source>
        <dbReference type="Proteomes" id="UP000266188"/>
    </source>
</evidence>
<protein>
    <submittedName>
        <fullName evidence="5">B-zip transcription factor</fullName>
    </submittedName>
</protein>
<comment type="subcellular location">
    <subcellularLocation>
        <location evidence="1">Nucleus</location>
    </subcellularLocation>
</comment>
<feature type="compositionally biased region" description="Polar residues" evidence="3">
    <location>
        <begin position="147"/>
        <end position="158"/>
    </location>
</feature>
<dbReference type="PANTHER" id="PTHR40621">
    <property type="entry name" value="TRANSCRIPTION FACTOR KAPC-RELATED"/>
    <property type="match status" value="1"/>
</dbReference>
<dbReference type="PANTHER" id="PTHR40621:SF8">
    <property type="entry name" value="AP-1-LIKE TRANSCRIPTION FACTOR YAP3"/>
    <property type="match status" value="1"/>
</dbReference>
<sequence length="311" mass="34219">MDYSYYPDSNPPPYSLYGLHNAPTPQNQGHSQTLKGNIEDGFPLNNYNAFDPSLRFDNSLVLPHSPPESFSKRSNSSNDPVNIPCPGEVDGTAEDLFTAEIPAAGRSTSTEEKDGILAPPGTSRRKEQNRAAQRAFRERNKRHVSDLQDQVSSLEKASTSLQLDNERLKQELARYTTENEILRATSQTHRGPPSPSSTLSHTRSYQDEPTTTGPMKFTPTDFFSNLVPPGEPVRRHKLTNCSVTGEKLLDAGSTWDLIQDHELVKHGAVDLGAVCEMLRRGAQCDGQGPAFPESLVKSAVEECVVGNDELI</sequence>
<name>A0A3A2ZN08_9EURO</name>
<accession>A0A3A2ZN08</accession>
<dbReference type="CDD" id="cd14688">
    <property type="entry name" value="bZIP_YAP"/>
    <property type="match status" value="1"/>
</dbReference>
<dbReference type="InterPro" id="IPR050936">
    <property type="entry name" value="AP-1-like"/>
</dbReference>
<keyword evidence="2" id="KW-0539">Nucleus</keyword>
<comment type="caution">
    <text evidence="5">The sequence shown here is derived from an EMBL/GenBank/DDBJ whole genome shotgun (WGS) entry which is preliminary data.</text>
</comment>
<keyword evidence="6" id="KW-1185">Reference proteome</keyword>
<dbReference type="EMBL" id="MVGC01000283">
    <property type="protein sequence ID" value="RJE20714.1"/>
    <property type="molecule type" value="Genomic_DNA"/>
</dbReference>
<dbReference type="Proteomes" id="UP000266188">
    <property type="component" value="Unassembled WGS sequence"/>
</dbReference>
<dbReference type="SUPFAM" id="SSF57959">
    <property type="entry name" value="Leucine zipper domain"/>
    <property type="match status" value="1"/>
</dbReference>
<gene>
    <name evidence="5" type="ORF">PHISCL_06959</name>
</gene>
<dbReference type="Gene3D" id="1.20.5.170">
    <property type="match status" value="1"/>
</dbReference>
<evidence type="ECO:0000256" key="3">
    <source>
        <dbReference type="SAM" id="MobiDB-lite"/>
    </source>
</evidence>
<feature type="compositionally biased region" description="Polar residues" evidence="3">
    <location>
        <begin position="196"/>
        <end position="213"/>
    </location>
</feature>
<dbReference type="AlphaFoldDB" id="A0A3A2ZN08"/>
<dbReference type="PROSITE" id="PS00036">
    <property type="entry name" value="BZIP_BASIC"/>
    <property type="match status" value="1"/>
</dbReference>
<dbReference type="Gene3D" id="1.10.238.100">
    <property type="entry name" value="YAP1 redox domain. Chain B"/>
    <property type="match status" value="1"/>
</dbReference>
<feature type="compositionally biased region" description="Basic and acidic residues" evidence="3">
    <location>
        <begin position="124"/>
        <end position="146"/>
    </location>
</feature>
<feature type="domain" description="BZIP" evidence="4">
    <location>
        <begin position="124"/>
        <end position="182"/>
    </location>
</feature>
<feature type="region of interest" description="Disordered" evidence="3">
    <location>
        <begin position="66"/>
        <end position="158"/>
    </location>
</feature>
<evidence type="ECO:0000259" key="4">
    <source>
        <dbReference type="PROSITE" id="PS50217"/>
    </source>
</evidence>
<dbReference type="InterPro" id="IPR046347">
    <property type="entry name" value="bZIP_sf"/>
</dbReference>
<dbReference type="SMART" id="SM00338">
    <property type="entry name" value="BRLZ"/>
    <property type="match status" value="1"/>
</dbReference>
<feature type="region of interest" description="Disordered" evidence="3">
    <location>
        <begin position="185"/>
        <end position="215"/>
    </location>
</feature>